<organism evidence="2 3">
    <name type="scientific">Nonomuraea soli</name>
    <dbReference type="NCBI Taxonomy" id="1032476"/>
    <lineage>
        <taxon>Bacteria</taxon>
        <taxon>Bacillati</taxon>
        <taxon>Actinomycetota</taxon>
        <taxon>Actinomycetes</taxon>
        <taxon>Streptosporangiales</taxon>
        <taxon>Streptosporangiaceae</taxon>
        <taxon>Nonomuraea</taxon>
    </lineage>
</organism>
<evidence type="ECO:0000313" key="2">
    <source>
        <dbReference type="EMBL" id="MBA2892102.1"/>
    </source>
</evidence>
<protein>
    <recommendedName>
        <fullName evidence="1">4Fe-4S Wbl-type domain-containing protein</fullName>
    </recommendedName>
</protein>
<dbReference type="PROSITE" id="PS51674">
    <property type="entry name" value="4FE4S_WBL"/>
    <property type="match status" value="1"/>
</dbReference>
<feature type="domain" description="4Fe-4S Wbl-type" evidence="1">
    <location>
        <begin position="14"/>
        <end position="79"/>
    </location>
</feature>
<dbReference type="AlphaFoldDB" id="A0A7W0HQR3"/>
<comment type="caution">
    <text evidence="2">The sequence shown here is derived from an EMBL/GenBank/DDBJ whole genome shotgun (WGS) entry which is preliminary data.</text>
</comment>
<dbReference type="Proteomes" id="UP000530928">
    <property type="component" value="Unassembled WGS sequence"/>
</dbReference>
<reference evidence="2 3" key="1">
    <citation type="submission" date="2020-07" db="EMBL/GenBank/DDBJ databases">
        <title>Genomic Encyclopedia of Type Strains, Phase IV (KMG-IV): sequencing the most valuable type-strain genomes for metagenomic binning, comparative biology and taxonomic classification.</title>
        <authorList>
            <person name="Goeker M."/>
        </authorList>
    </citation>
    <scope>NUCLEOTIDE SEQUENCE [LARGE SCALE GENOMIC DNA]</scope>
    <source>
        <strain evidence="2 3">DSM 45533</strain>
    </source>
</reference>
<evidence type="ECO:0000313" key="3">
    <source>
        <dbReference type="Proteomes" id="UP000530928"/>
    </source>
</evidence>
<accession>A0A7W0HQR3</accession>
<evidence type="ECO:0000259" key="1">
    <source>
        <dbReference type="PROSITE" id="PS51674"/>
    </source>
</evidence>
<name>A0A7W0HQR3_9ACTN</name>
<dbReference type="RefSeq" id="WP_181610825.1">
    <property type="nucleotide sequence ID" value="NZ_BAABAM010000002.1"/>
</dbReference>
<dbReference type="EMBL" id="JACDUR010000003">
    <property type="protein sequence ID" value="MBA2892102.1"/>
    <property type="molecule type" value="Genomic_DNA"/>
</dbReference>
<gene>
    <name evidence="2" type="ORF">HNR30_003443</name>
</gene>
<sequence>MNPSIATVLAAGPVCQLADAEVFTGPDHDEPDPVRQARESRVKAICHTCPARTACLDYALAIRPTEGVWAGYTARELSGLAYLLGRFNLLKQVA</sequence>
<keyword evidence="3" id="KW-1185">Reference proteome</keyword>
<dbReference type="InterPro" id="IPR034768">
    <property type="entry name" value="4FE4S_WBL"/>
</dbReference>
<dbReference type="Pfam" id="PF02467">
    <property type="entry name" value="Whib"/>
    <property type="match status" value="1"/>
</dbReference>
<proteinExistence type="predicted"/>